<organism evidence="3 4">
    <name type="scientific">Ensete ventricosum</name>
    <name type="common">Abyssinian banana</name>
    <name type="synonym">Musa ensete</name>
    <dbReference type="NCBI Taxonomy" id="4639"/>
    <lineage>
        <taxon>Eukaryota</taxon>
        <taxon>Viridiplantae</taxon>
        <taxon>Streptophyta</taxon>
        <taxon>Embryophyta</taxon>
        <taxon>Tracheophyta</taxon>
        <taxon>Spermatophyta</taxon>
        <taxon>Magnoliopsida</taxon>
        <taxon>Liliopsida</taxon>
        <taxon>Zingiberales</taxon>
        <taxon>Musaceae</taxon>
        <taxon>Ensete</taxon>
    </lineage>
</organism>
<sequence>MNSGTNPGDLIETVTSGTNPGDLAERVNSSTNPRDLAERANSGINPGDLAERVNSGTNLGDLVERANSGTNPRDLAKRVGMTSSDSSSSIRVVSSPGSGEASRCDPEVSSSGASSRPPSPIDARVQRDLEVKKADQDLEGGSTLKASRLNTGCMFRSPGNAPTVRTLPTFWGFRLYWSAHPISNASPYLSEEESVLVGRLKGIISSSCAIKEMTKLWLVEAGLNPTSRDQMDLGELRGMPKVSGGKAPPTRLVAREVDASPAREAPKALSKRPVDAPTEQADDSARRHKKVKVLTRRHKSRHGEGESRSRSKGKELVAPSEEPDTLVESEGGASPVHHRPRSMKDLFKTKMKRAEELDESLERLVGNGGVREGTSPPQLARELYTLPSEVLLARATKEMILVSSQLDALKSGGAPEAVAKAEECASELQKELEKTRREQDEALLRREVSKKELNEGRSNLAEVQRLLKEARVRARKMDDELLQVMKALESVRAELPKQAVIQYKESLGFKEGLKRMGRGHLQVRVSGGVGPLPRPTPRRGG</sequence>
<reference evidence="3 4" key="1">
    <citation type="journal article" date="2014" name="Agronomy (Basel)">
        <title>A Draft Genome Sequence for Ensete ventricosum, the Drought-Tolerant Tree Against Hunger.</title>
        <authorList>
            <person name="Harrison J."/>
            <person name="Moore K.A."/>
            <person name="Paszkiewicz K."/>
            <person name="Jones T."/>
            <person name="Grant M."/>
            <person name="Ambacheew D."/>
            <person name="Muzemil S."/>
            <person name="Studholme D.J."/>
        </authorList>
    </citation>
    <scope>NUCLEOTIDE SEQUENCE [LARGE SCALE GENOMIC DNA]</scope>
</reference>
<dbReference type="Proteomes" id="UP000287651">
    <property type="component" value="Unassembled WGS sequence"/>
</dbReference>
<feature type="compositionally biased region" description="Basic and acidic residues" evidence="2">
    <location>
        <begin position="302"/>
        <end position="315"/>
    </location>
</feature>
<comment type="caution">
    <text evidence="3">The sequence shown here is derived from an EMBL/GenBank/DDBJ whole genome shotgun (WGS) entry which is preliminary data.</text>
</comment>
<feature type="compositionally biased region" description="Basic residues" evidence="2">
    <location>
        <begin position="286"/>
        <end position="301"/>
    </location>
</feature>
<evidence type="ECO:0000256" key="1">
    <source>
        <dbReference type="SAM" id="Coils"/>
    </source>
</evidence>
<feature type="compositionally biased region" description="Low complexity" evidence="2">
    <location>
        <begin position="79"/>
        <end position="99"/>
    </location>
</feature>
<evidence type="ECO:0000256" key="2">
    <source>
        <dbReference type="SAM" id="MobiDB-lite"/>
    </source>
</evidence>
<evidence type="ECO:0000313" key="4">
    <source>
        <dbReference type="Proteomes" id="UP000287651"/>
    </source>
</evidence>
<name>A0A426XE46_ENSVE</name>
<evidence type="ECO:0000313" key="3">
    <source>
        <dbReference type="EMBL" id="RRT37748.1"/>
    </source>
</evidence>
<feature type="region of interest" description="Disordered" evidence="2">
    <location>
        <begin position="1"/>
        <end position="123"/>
    </location>
</feature>
<feature type="compositionally biased region" description="Low complexity" evidence="2">
    <location>
        <begin position="107"/>
        <end position="116"/>
    </location>
</feature>
<feature type="region of interest" description="Disordered" evidence="2">
    <location>
        <begin position="227"/>
        <end position="344"/>
    </location>
</feature>
<gene>
    <name evidence="3" type="ORF">B296_00038580</name>
</gene>
<protein>
    <submittedName>
        <fullName evidence="3">Uncharacterized protein</fullName>
    </submittedName>
</protein>
<proteinExistence type="predicted"/>
<feature type="coiled-coil region" evidence="1">
    <location>
        <begin position="418"/>
        <end position="480"/>
    </location>
</feature>
<dbReference type="AlphaFoldDB" id="A0A426XE46"/>
<accession>A0A426XE46</accession>
<keyword evidence="1" id="KW-0175">Coiled coil</keyword>
<dbReference type="EMBL" id="AMZH03021928">
    <property type="protein sequence ID" value="RRT37748.1"/>
    <property type="molecule type" value="Genomic_DNA"/>
</dbReference>